<comment type="caution">
    <text evidence="1">The sequence shown here is derived from an EMBL/GenBank/DDBJ whole genome shotgun (WGS) entry which is preliminary data.</text>
</comment>
<dbReference type="EMBL" id="JAYMYR010000011">
    <property type="protein sequence ID" value="KAK7333867.1"/>
    <property type="molecule type" value="Genomic_DNA"/>
</dbReference>
<organism evidence="1 2">
    <name type="scientific">Phaseolus coccineus</name>
    <name type="common">Scarlet runner bean</name>
    <name type="synonym">Phaseolus multiflorus</name>
    <dbReference type="NCBI Taxonomy" id="3886"/>
    <lineage>
        <taxon>Eukaryota</taxon>
        <taxon>Viridiplantae</taxon>
        <taxon>Streptophyta</taxon>
        <taxon>Embryophyta</taxon>
        <taxon>Tracheophyta</taxon>
        <taxon>Spermatophyta</taxon>
        <taxon>Magnoliopsida</taxon>
        <taxon>eudicotyledons</taxon>
        <taxon>Gunneridae</taxon>
        <taxon>Pentapetalae</taxon>
        <taxon>rosids</taxon>
        <taxon>fabids</taxon>
        <taxon>Fabales</taxon>
        <taxon>Fabaceae</taxon>
        <taxon>Papilionoideae</taxon>
        <taxon>50 kb inversion clade</taxon>
        <taxon>NPAAA clade</taxon>
        <taxon>indigoferoid/millettioid clade</taxon>
        <taxon>Phaseoleae</taxon>
        <taxon>Phaseolus</taxon>
    </lineage>
</organism>
<sequence>MTARPQAAANRTPPGQEGTRLLHWIPRHAPSSSSAASAVTSHFLSLSLQNSNSSSSSRFFFLQEQRCFRFSLFSRRLQPPHCSLAYPLPITTGQFLSYLINLAFTKAPGTWRWMLGWQESLLRCNSC</sequence>
<evidence type="ECO:0000313" key="2">
    <source>
        <dbReference type="Proteomes" id="UP001374584"/>
    </source>
</evidence>
<dbReference type="Proteomes" id="UP001374584">
    <property type="component" value="Unassembled WGS sequence"/>
</dbReference>
<proteinExistence type="predicted"/>
<dbReference type="AlphaFoldDB" id="A0AAN9LD60"/>
<evidence type="ECO:0000313" key="1">
    <source>
        <dbReference type="EMBL" id="KAK7333867.1"/>
    </source>
</evidence>
<reference evidence="1 2" key="1">
    <citation type="submission" date="2024-01" db="EMBL/GenBank/DDBJ databases">
        <title>The genomes of 5 underutilized Papilionoideae crops provide insights into root nodulation and disease resistanc.</title>
        <authorList>
            <person name="Jiang F."/>
        </authorList>
    </citation>
    <scope>NUCLEOTIDE SEQUENCE [LARGE SCALE GENOMIC DNA]</scope>
    <source>
        <strain evidence="1">JINMINGXINNONG_FW02</strain>
        <tissue evidence="1">Leaves</tissue>
    </source>
</reference>
<accession>A0AAN9LD60</accession>
<protein>
    <submittedName>
        <fullName evidence="1">Uncharacterized protein</fullName>
    </submittedName>
</protein>
<gene>
    <name evidence="1" type="ORF">VNO80_30647</name>
</gene>
<keyword evidence="2" id="KW-1185">Reference proteome</keyword>
<name>A0AAN9LD60_PHACN</name>